<reference evidence="1" key="1">
    <citation type="journal article" date="2019" name="Sci. Rep.">
        <title>Draft genome of Tanacetum cinerariifolium, the natural source of mosquito coil.</title>
        <authorList>
            <person name="Yamashiro T."/>
            <person name="Shiraishi A."/>
            <person name="Satake H."/>
            <person name="Nakayama K."/>
        </authorList>
    </citation>
    <scope>NUCLEOTIDE SEQUENCE</scope>
</reference>
<dbReference type="EMBL" id="BKCJ011033441">
    <property type="protein sequence ID" value="GFC71447.1"/>
    <property type="molecule type" value="Genomic_DNA"/>
</dbReference>
<evidence type="ECO:0000313" key="1">
    <source>
        <dbReference type="EMBL" id="GFC71447.1"/>
    </source>
</evidence>
<sequence>PGSRPAAPCSTILCWCPARGRRSCAPGCRAGPARFDRLVRRGRFRGQTGRWARQGRASSQGHWCRGPPLARVNLDMGRVIHLLGGFPNGRHKLARGAFGQHRIGECLGAGKHELDRPAVELGRHRGQQQVNVGVFAAKCPAGHRGNDPHFVVELEPAQYLRDEAGQPVFQPEAERLAQDVGIAVAELRGQVHGQAAVFVPGGYHCARLHCVVVVRGRLKSSVHLVRRLG</sequence>
<protein>
    <submittedName>
        <fullName evidence="1">Uncharacterized protein</fullName>
    </submittedName>
</protein>
<feature type="non-terminal residue" evidence="1">
    <location>
        <position position="229"/>
    </location>
</feature>
<dbReference type="AlphaFoldDB" id="A0A699QRR1"/>
<feature type="non-terminal residue" evidence="1">
    <location>
        <position position="1"/>
    </location>
</feature>
<comment type="caution">
    <text evidence="1">The sequence shown here is derived from an EMBL/GenBank/DDBJ whole genome shotgun (WGS) entry which is preliminary data.</text>
</comment>
<proteinExistence type="predicted"/>
<name>A0A699QRR1_TANCI</name>
<gene>
    <name evidence="1" type="ORF">Tci_843417</name>
</gene>
<organism evidence="1">
    <name type="scientific">Tanacetum cinerariifolium</name>
    <name type="common">Dalmatian daisy</name>
    <name type="synonym">Chrysanthemum cinerariifolium</name>
    <dbReference type="NCBI Taxonomy" id="118510"/>
    <lineage>
        <taxon>Eukaryota</taxon>
        <taxon>Viridiplantae</taxon>
        <taxon>Streptophyta</taxon>
        <taxon>Embryophyta</taxon>
        <taxon>Tracheophyta</taxon>
        <taxon>Spermatophyta</taxon>
        <taxon>Magnoliopsida</taxon>
        <taxon>eudicotyledons</taxon>
        <taxon>Gunneridae</taxon>
        <taxon>Pentapetalae</taxon>
        <taxon>asterids</taxon>
        <taxon>campanulids</taxon>
        <taxon>Asterales</taxon>
        <taxon>Asteraceae</taxon>
        <taxon>Asteroideae</taxon>
        <taxon>Anthemideae</taxon>
        <taxon>Anthemidinae</taxon>
        <taxon>Tanacetum</taxon>
    </lineage>
</organism>
<accession>A0A699QRR1</accession>